<keyword evidence="1" id="KW-0812">Transmembrane</keyword>
<evidence type="ECO:0008006" key="4">
    <source>
        <dbReference type="Google" id="ProtNLM"/>
    </source>
</evidence>
<proteinExistence type="predicted"/>
<keyword evidence="1" id="KW-0472">Membrane</keyword>
<dbReference type="RefSeq" id="WP_173201134.1">
    <property type="nucleotide sequence ID" value="NZ_JABFCX010000003.1"/>
</dbReference>
<keyword evidence="1" id="KW-1133">Transmembrane helix</keyword>
<dbReference type="EMBL" id="JABFCX010000003">
    <property type="protein sequence ID" value="NNU17574.1"/>
    <property type="molecule type" value="Genomic_DNA"/>
</dbReference>
<dbReference type="AlphaFoldDB" id="A0A7Y3W6C2"/>
<name>A0A7Y3W6C2_9PROT</name>
<dbReference type="Proteomes" id="UP000536835">
    <property type="component" value="Unassembled WGS sequence"/>
</dbReference>
<sequence length="130" mass="14035">MDLTAIIPFAGLAAFLVIVFASVLGDGKPTAMSWILPTLILAIFTIFSVIVVVQDGPLGFWEEHVLGLWGNQIWLDLLIALGMTLILLAPRARAVGMRPVLYALLTCCTGSIGTLALFGRLRYLEYKSAG</sequence>
<reference evidence="2 3" key="1">
    <citation type="submission" date="2020-05" db="EMBL/GenBank/DDBJ databases">
        <title>Parvularcula mediterraneae sp. nov., isolated from polypropylene straw from shallow seawater of the seashore of Laganas in Zakynthos island, Greece.</title>
        <authorList>
            <person name="Szabo I."/>
            <person name="Al-Omari J."/>
            <person name="Rado J."/>
            <person name="Szerdahelyi G.S."/>
        </authorList>
    </citation>
    <scope>NUCLEOTIDE SEQUENCE [LARGE SCALE GENOMIC DNA]</scope>
    <source>
        <strain evidence="2 3">ZS-1/3</strain>
    </source>
</reference>
<evidence type="ECO:0000256" key="1">
    <source>
        <dbReference type="SAM" id="Phobius"/>
    </source>
</evidence>
<comment type="caution">
    <text evidence="2">The sequence shown here is derived from an EMBL/GenBank/DDBJ whole genome shotgun (WGS) entry which is preliminary data.</text>
</comment>
<feature type="transmembrane region" description="Helical" evidence="1">
    <location>
        <begin position="101"/>
        <end position="121"/>
    </location>
</feature>
<feature type="transmembrane region" description="Helical" evidence="1">
    <location>
        <begin position="6"/>
        <end position="24"/>
    </location>
</feature>
<organism evidence="2 3">
    <name type="scientific">Parvularcula mediterranea</name>
    <dbReference type="NCBI Taxonomy" id="2732508"/>
    <lineage>
        <taxon>Bacteria</taxon>
        <taxon>Pseudomonadati</taxon>
        <taxon>Pseudomonadota</taxon>
        <taxon>Alphaproteobacteria</taxon>
        <taxon>Parvularculales</taxon>
        <taxon>Parvularculaceae</taxon>
        <taxon>Parvularcula</taxon>
    </lineage>
</organism>
<gene>
    <name evidence="2" type="ORF">HK107_14680</name>
</gene>
<accession>A0A7Y3W6C2</accession>
<feature type="transmembrane region" description="Helical" evidence="1">
    <location>
        <begin position="73"/>
        <end position="89"/>
    </location>
</feature>
<evidence type="ECO:0000313" key="3">
    <source>
        <dbReference type="Proteomes" id="UP000536835"/>
    </source>
</evidence>
<evidence type="ECO:0000313" key="2">
    <source>
        <dbReference type="EMBL" id="NNU17574.1"/>
    </source>
</evidence>
<protein>
    <recommendedName>
        <fullName evidence="4">DUF2834 domain-containing protein</fullName>
    </recommendedName>
</protein>
<keyword evidence="3" id="KW-1185">Reference proteome</keyword>
<feature type="transmembrane region" description="Helical" evidence="1">
    <location>
        <begin position="31"/>
        <end position="53"/>
    </location>
</feature>